<dbReference type="GO" id="GO:0004180">
    <property type="term" value="F:carboxypeptidase activity"/>
    <property type="evidence" value="ECO:0007669"/>
    <property type="project" value="UniProtKB-KW"/>
</dbReference>
<protein>
    <submittedName>
        <fullName evidence="1">Carboxypeptidase-like regulatory domain-containing protein</fullName>
    </submittedName>
</protein>
<gene>
    <name evidence="1" type="ORF">EFY79_07595</name>
</gene>
<reference evidence="1 2" key="1">
    <citation type="submission" date="2018-11" db="EMBL/GenBank/DDBJ databases">
        <title>Draft genome sequence of Ferruginibacter sp. BO-59.</title>
        <authorList>
            <person name="Im W.T."/>
        </authorList>
    </citation>
    <scope>NUCLEOTIDE SEQUENCE [LARGE SCALE GENOMIC DNA]</scope>
    <source>
        <strain evidence="1 2">BO-59</strain>
    </source>
</reference>
<dbReference type="InterPro" id="IPR008969">
    <property type="entry name" value="CarboxyPept-like_regulatory"/>
</dbReference>
<name>A0A3M9NHI9_9BACT</name>
<dbReference type="Proteomes" id="UP000267223">
    <property type="component" value="Unassembled WGS sequence"/>
</dbReference>
<keyword evidence="1" id="KW-0121">Carboxypeptidase</keyword>
<dbReference type="OrthoDB" id="1223654at2"/>
<evidence type="ECO:0000313" key="1">
    <source>
        <dbReference type="EMBL" id="RNI37256.1"/>
    </source>
</evidence>
<comment type="caution">
    <text evidence="1">The sequence shown here is derived from an EMBL/GenBank/DDBJ whole genome shotgun (WGS) entry which is preliminary data.</text>
</comment>
<dbReference type="Pfam" id="PF13715">
    <property type="entry name" value="CarbopepD_reg_2"/>
    <property type="match status" value="1"/>
</dbReference>
<organism evidence="1 2">
    <name type="scientific">Hanamia caeni</name>
    <dbReference type="NCBI Taxonomy" id="2294116"/>
    <lineage>
        <taxon>Bacteria</taxon>
        <taxon>Pseudomonadati</taxon>
        <taxon>Bacteroidota</taxon>
        <taxon>Chitinophagia</taxon>
        <taxon>Chitinophagales</taxon>
        <taxon>Chitinophagaceae</taxon>
        <taxon>Hanamia</taxon>
    </lineage>
</organism>
<dbReference type="EMBL" id="RJJR01000005">
    <property type="protein sequence ID" value="RNI37256.1"/>
    <property type="molecule type" value="Genomic_DNA"/>
</dbReference>
<keyword evidence="1" id="KW-0378">Hydrolase</keyword>
<dbReference type="AlphaFoldDB" id="A0A3M9NHI9"/>
<dbReference type="Gene3D" id="2.60.40.1120">
    <property type="entry name" value="Carboxypeptidase-like, regulatory domain"/>
    <property type="match status" value="1"/>
</dbReference>
<dbReference type="SUPFAM" id="SSF49464">
    <property type="entry name" value="Carboxypeptidase regulatory domain-like"/>
    <property type="match status" value="1"/>
</dbReference>
<accession>A0A3M9NHI9</accession>
<sequence length="375" mass="42897">MMNSYLQVIVVAAFIFILSFFVLPKRLFAQSAYYLVKGKVIDKNTLMPLAGASVFAQNTTIGEATDSSGNFKIWLPQGGYSLVTTFTGYETQSIRVNGSSENDSLLFELNPEEKSLETVTISISNEVEDGWQQYGTFFTNNFIGQTAFSKLCFIKNPEVLHFYFYKKRNALKVTAKEPLIVDNYALGYSIKFAIDSFTTNYNSQTNLFIGYPLFMEMKGTPGQQQMWKANREKAYKGSMLHFMRSLYSQTLEDNGFEIQFIVNNNGEDYPVKPGDVYGAMNYKKDDSTNTVEFYPNQNRVALIYNGYPEKAYTEIDTTANKNFQLSTLIFPGGEKFFIDENGYFYDQEDLITNGYLGFRKIGDMLPYNYQLKEEE</sequence>
<proteinExistence type="predicted"/>
<evidence type="ECO:0000313" key="2">
    <source>
        <dbReference type="Proteomes" id="UP000267223"/>
    </source>
</evidence>
<keyword evidence="1" id="KW-0645">Protease</keyword>
<dbReference type="RefSeq" id="WP_123120097.1">
    <property type="nucleotide sequence ID" value="NZ_RJJR01000005.1"/>
</dbReference>
<keyword evidence="2" id="KW-1185">Reference proteome</keyword>